<accession>A0A3M6TYN6</accession>
<keyword evidence="3" id="KW-1185">Reference proteome</keyword>
<sequence>MPDVSSASELENNDRLPFLGMMIIRNSPRPDTKVYAKPTDTGILPPSAFFSTLNEIHPSLIFTMELNDAHYVVFTSRHFHQGGEEHKRSKPGNHGKDP</sequence>
<feature type="region of interest" description="Disordered" evidence="1">
    <location>
        <begin position="79"/>
        <end position="98"/>
    </location>
</feature>
<dbReference type="EMBL" id="RCHS01002691">
    <property type="protein sequence ID" value="RMX46497.1"/>
    <property type="molecule type" value="Genomic_DNA"/>
</dbReference>
<protein>
    <submittedName>
        <fullName evidence="2">Uncharacterized protein</fullName>
    </submittedName>
</protein>
<feature type="compositionally biased region" description="Basic residues" evidence="1">
    <location>
        <begin position="88"/>
        <end position="98"/>
    </location>
</feature>
<comment type="caution">
    <text evidence="2">The sequence shown here is derived from an EMBL/GenBank/DDBJ whole genome shotgun (WGS) entry which is preliminary data.</text>
</comment>
<name>A0A3M6TYN6_POCDA</name>
<evidence type="ECO:0000256" key="1">
    <source>
        <dbReference type="SAM" id="MobiDB-lite"/>
    </source>
</evidence>
<dbReference type="AlphaFoldDB" id="A0A3M6TYN6"/>
<dbReference type="Proteomes" id="UP000275408">
    <property type="component" value="Unassembled WGS sequence"/>
</dbReference>
<evidence type="ECO:0000313" key="3">
    <source>
        <dbReference type="Proteomes" id="UP000275408"/>
    </source>
</evidence>
<gene>
    <name evidence="2" type="ORF">pdam_00020514</name>
</gene>
<reference evidence="2 3" key="1">
    <citation type="journal article" date="2018" name="Sci. Rep.">
        <title>Comparative analysis of the Pocillopora damicornis genome highlights role of immune system in coral evolution.</title>
        <authorList>
            <person name="Cunning R."/>
            <person name="Bay R.A."/>
            <person name="Gillette P."/>
            <person name="Baker A.C."/>
            <person name="Traylor-Knowles N."/>
        </authorList>
    </citation>
    <scope>NUCLEOTIDE SEQUENCE [LARGE SCALE GENOMIC DNA]</scope>
    <source>
        <strain evidence="2">RSMAS</strain>
        <tissue evidence="2">Whole animal</tissue>
    </source>
</reference>
<proteinExistence type="predicted"/>
<evidence type="ECO:0000313" key="2">
    <source>
        <dbReference type="EMBL" id="RMX46497.1"/>
    </source>
</evidence>
<organism evidence="2 3">
    <name type="scientific">Pocillopora damicornis</name>
    <name type="common">Cauliflower coral</name>
    <name type="synonym">Millepora damicornis</name>
    <dbReference type="NCBI Taxonomy" id="46731"/>
    <lineage>
        <taxon>Eukaryota</taxon>
        <taxon>Metazoa</taxon>
        <taxon>Cnidaria</taxon>
        <taxon>Anthozoa</taxon>
        <taxon>Hexacorallia</taxon>
        <taxon>Scleractinia</taxon>
        <taxon>Astrocoeniina</taxon>
        <taxon>Pocilloporidae</taxon>
        <taxon>Pocillopora</taxon>
    </lineage>
</organism>